<dbReference type="OrthoDB" id="9811735at2"/>
<evidence type="ECO:0000313" key="1">
    <source>
        <dbReference type="EMBL" id="EUJ19979.1"/>
    </source>
</evidence>
<reference evidence="1 2" key="1">
    <citation type="journal article" date="2014" name="Int. J. Syst. Evol. Microbiol.">
        <title>Listeria floridensis sp. nov., Listeria aquatica sp. nov., Listeria cornellensis sp. nov., Listeria riparia sp. nov. and Listeria grandensis sp. nov., from agricultural and natural environments.</title>
        <authorList>
            <person name="den Bakker H.C."/>
            <person name="Warchocki S."/>
            <person name="Wright E.M."/>
            <person name="Allred A.F."/>
            <person name="Ahlstrom C."/>
            <person name="Manuel C.S."/>
            <person name="Stasiewicz M.J."/>
            <person name="Burrell A."/>
            <person name="Roof S."/>
            <person name="Strawn L."/>
            <person name="Fortes E.D."/>
            <person name="Nightingale K.K."/>
            <person name="Kephart D."/>
            <person name="Wiedmann M."/>
        </authorList>
    </citation>
    <scope>NUCLEOTIDE SEQUENCE [LARGE SCALE GENOMIC DNA]</scope>
    <source>
        <strain evidence="1 2">FSL S10-1188</strain>
    </source>
</reference>
<name>W7AY41_9LIST</name>
<dbReference type="EMBL" id="AOCG01000005">
    <property type="protein sequence ID" value="EUJ19979.1"/>
    <property type="molecule type" value="Genomic_DNA"/>
</dbReference>
<dbReference type="RefSeq" id="WP_036071536.1">
    <property type="nucleotide sequence ID" value="NZ_AOCG01000005.1"/>
</dbReference>
<evidence type="ECO:0000313" key="2">
    <source>
        <dbReference type="Proteomes" id="UP000019246"/>
    </source>
</evidence>
<dbReference type="AlphaFoldDB" id="W7AY41"/>
<protein>
    <submittedName>
        <fullName evidence="1">Uncharacterized protein</fullName>
    </submittedName>
</protein>
<comment type="caution">
    <text evidence="1">The sequence shown here is derived from an EMBL/GenBank/DDBJ whole genome shotgun (WGS) entry which is preliminary data.</text>
</comment>
<dbReference type="InterPro" id="IPR011053">
    <property type="entry name" value="Single_hybrid_motif"/>
</dbReference>
<organism evidence="1 2">
    <name type="scientific">Listeria aquatica FSL S10-1188</name>
    <dbReference type="NCBI Taxonomy" id="1265818"/>
    <lineage>
        <taxon>Bacteria</taxon>
        <taxon>Bacillati</taxon>
        <taxon>Bacillota</taxon>
        <taxon>Bacilli</taxon>
        <taxon>Bacillales</taxon>
        <taxon>Listeriaceae</taxon>
        <taxon>Listeria</taxon>
    </lineage>
</organism>
<dbReference type="SUPFAM" id="SSF51230">
    <property type="entry name" value="Single hybrid motif"/>
    <property type="match status" value="1"/>
</dbReference>
<proteinExistence type="predicted"/>
<sequence length="113" mass="13275">MKIIINSNLVKKIPKRLCEENILIADYFITRIPNSNIYISKIVGRIYVLNYIKEGKFYPSRTPLCQINLLGIVYILMMEEDGILLKKYVKQGQIIDYNYPLFLIQKTNQRGET</sequence>
<accession>W7AY41</accession>
<dbReference type="STRING" id="1265818.MAQA_04351"/>
<keyword evidence="2" id="KW-1185">Reference proteome</keyword>
<dbReference type="Proteomes" id="UP000019246">
    <property type="component" value="Unassembled WGS sequence"/>
</dbReference>
<gene>
    <name evidence="1" type="ORF">MAQA_04351</name>
</gene>